<keyword evidence="5" id="KW-1185">Reference proteome</keyword>
<dbReference type="Pfam" id="PF02581">
    <property type="entry name" value="TMP-TENI"/>
    <property type="match status" value="1"/>
</dbReference>
<dbReference type="GO" id="GO:0004789">
    <property type="term" value="F:thiamine-phosphate diphosphorylase activity"/>
    <property type="evidence" value="ECO:0007669"/>
    <property type="project" value="TreeGrafter"/>
</dbReference>
<dbReference type="GO" id="GO:0005737">
    <property type="term" value="C:cytoplasm"/>
    <property type="evidence" value="ECO:0007669"/>
    <property type="project" value="TreeGrafter"/>
</dbReference>
<dbReference type="EMBL" id="MPPL01000001">
    <property type="protein sequence ID" value="OKS86975.1"/>
    <property type="molecule type" value="Genomic_DNA"/>
</dbReference>
<accession>A0A1Q5ZYX7</accession>
<keyword evidence="2" id="KW-0784">Thiamine biosynthesis</keyword>
<gene>
    <name evidence="4" type="ORF">RG47T_2433</name>
</gene>
<protein>
    <recommendedName>
        <fullName evidence="3">Thiamine phosphate synthase/TenI domain-containing protein</fullName>
    </recommendedName>
</protein>
<organism evidence="4 5">
    <name type="scientific">Mucilaginibacter polytrichastri</name>
    <dbReference type="NCBI Taxonomy" id="1302689"/>
    <lineage>
        <taxon>Bacteria</taxon>
        <taxon>Pseudomonadati</taxon>
        <taxon>Bacteroidota</taxon>
        <taxon>Sphingobacteriia</taxon>
        <taxon>Sphingobacteriales</taxon>
        <taxon>Sphingobacteriaceae</taxon>
        <taxon>Mucilaginibacter</taxon>
    </lineage>
</organism>
<dbReference type="SUPFAM" id="SSF51391">
    <property type="entry name" value="Thiamin phosphate synthase"/>
    <property type="match status" value="1"/>
</dbReference>
<dbReference type="GO" id="GO:0009228">
    <property type="term" value="P:thiamine biosynthetic process"/>
    <property type="evidence" value="ECO:0007669"/>
    <property type="project" value="UniProtKB-KW"/>
</dbReference>
<comment type="pathway">
    <text evidence="1">Cofactor biosynthesis; thiamine diphosphate biosynthesis.</text>
</comment>
<dbReference type="AlphaFoldDB" id="A0A1Q5ZYX7"/>
<dbReference type="InterPro" id="IPR013785">
    <property type="entry name" value="Aldolase_TIM"/>
</dbReference>
<evidence type="ECO:0000259" key="3">
    <source>
        <dbReference type="Pfam" id="PF02581"/>
    </source>
</evidence>
<dbReference type="InterPro" id="IPR022998">
    <property type="entry name" value="ThiamineP_synth_TenI"/>
</dbReference>
<dbReference type="Gene3D" id="3.20.20.70">
    <property type="entry name" value="Aldolase class I"/>
    <property type="match status" value="1"/>
</dbReference>
<name>A0A1Q5ZYX7_9SPHI</name>
<dbReference type="CDD" id="cd00564">
    <property type="entry name" value="TMP_TenI"/>
    <property type="match status" value="1"/>
</dbReference>
<evidence type="ECO:0000313" key="5">
    <source>
        <dbReference type="Proteomes" id="UP000186720"/>
    </source>
</evidence>
<proteinExistence type="predicted"/>
<comment type="caution">
    <text evidence="4">The sequence shown here is derived from an EMBL/GenBank/DDBJ whole genome shotgun (WGS) entry which is preliminary data.</text>
</comment>
<feature type="domain" description="Thiamine phosphate synthase/TenI" evidence="3">
    <location>
        <begin position="11"/>
        <end position="193"/>
    </location>
</feature>
<dbReference type="PANTHER" id="PTHR20857:SF15">
    <property type="entry name" value="THIAMINE-PHOSPHATE SYNTHASE"/>
    <property type="match status" value="1"/>
</dbReference>
<dbReference type="OrthoDB" id="9810880at2"/>
<evidence type="ECO:0000256" key="2">
    <source>
        <dbReference type="ARBA" id="ARBA00022977"/>
    </source>
</evidence>
<reference evidence="4 5" key="1">
    <citation type="submission" date="2016-11" db="EMBL/GenBank/DDBJ databases">
        <title>Whole Genome Sequencing of Mucilaginibacter polytrichastri RG4-7(T) isolated from the moss sample.</title>
        <authorList>
            <person name="Li Y."/>
        </authorList>
    </citation>
    <scope>NUCLEOTIDE SEQUENCE [LARGE SCALE GENOMIC DNA]</scope>
    <source>
        <strain evidence="4 5">RG4-7</strain>
    </source>
</reference>
<evidence type="ECO:0000256" key="1">
    <source>
        <dbReference type="ARBA" id="ARBA00004948"/>
    </source>
</evidence>
<dbReference type="Proteomes" id="UP000186720">
    <property type="component" value="Unassembled WGS sequence"/>
</dbReference>
<sequence length="213" mass="22911">MEPNYKIIGGIYLVLNPAMEQSLLLTKLASALSAGIQVVQIWNNWPAGANKLTLVEAIATLCDAHHIPVLINEEWQLLTQTTLLQGVHFDCIPENIDAIRRNIGRPVITGITCSGDLETVEWAEANGLDYVSFCSMFPSSSAGSCAIVMPTTVQKAREITSMPIFVSGGITPENIISLKQATPFNGVAVISGILSADDPKQAVELYQDALKTS</sequence>
<evidence type="ECO:0000313" key="4">
    <source>
        <dbReference type="EMBL" id="OKS86975.1"/>
    </source>
</evidence>
<dbReference type="STRING" id="1302689.RG47T_2433"/>
<dbReference type="InterPro" id="IPR036206">
    <property type="entry name" value="ThiamineP_synth_sf"/>
</dbReference>
<dbReference type="PANTHER" id="PTHR20857">
    <property type="entry name" value="THIAMINE-PHOSPHATE PYROPHOSPHORYLASE"/>
    <property type="match status" value="1"/>
</dbReference>